<dbReference type="Proteomes" id="UP000031443">
    <property type="component" value="Unassembled WGS sequence"/>
</dbReference>
<evidence type="ECO:0000313" key="2">
    <source>
        <dbReference type="Proteomes" id="UP000031443"/>
    </source>
</evidence>
<gene>
    <name evidence="1" type="ORF">UY3_00599</name>
</gene>
<protein>
    <submittedName>
        <fullName evidence="1">Uncharacterized protein</fullName>
    </submittedName>
</protein>
<accession>M7BWJ1</accession>
<dbReference type="AlphaFoldDB" id="M7BWJ1"/>
<evidence type="ECO:0000313" key="1">
    <source>
        <dbReference type="EMBL" id="EMP42211.1"/>
    </source>
</evidence>
<proteinExistence type="predicted"/>
<reference evidence="2" key="1">
    <citation type="journal article" date="2013" name="Nat. Genet.">
        <title>The draft genomes of soft-shell turtle and green sea turtle yield insights into the development and evolution of the turtle-specific body plan.</title>
        <authorList>
            <person name="Wang Z."/>
            <person name="Pascual-Anaya J."/>
            <person name="Zadissa A."/>
            <person name="Li W."/>
            <person name="Niimura Y."/>
            <person name="Huang Z."/>
            <person name="Li C."/>
            <person name="White S."/>
            <person name="Xiong Z."/>
            <person name="Fang D."/>
            <person name="Wang B."/>
            <person name="Ming Y."/>
            <person name="Chen Y."/>
            <person name="Zheng Y."/>
            <person name="Kuraku S."/>
            <person name="Pignatelli M."/>
            <person name="Herrero J."/>
            <person name="Beal K."/>
            <person name="Nozawa M."/>
            <person name="Li Q."/>
            <person name="Wang J."/>
            <person name="Zhang H."/>
            <person name="Yu L."/>
            <person name="Shigenobu S."/>
            <person name="Wang J."/>
            <person name="Liu J."/>
            <person name="Flicek P."/>
            <person name="Searle S."/>
            <person name="Wang J."/>
            <person name="Kuratani S."/>
            <person name="Yin Y."/>
            <person name="Aken B."/>
            <person name="Zhang G."/>
            <person name="Irie N."/>
        </authorList>
    </citation>
    <scope>NUCLEOTIDE SEQUENCE [LARGE SCALE GENOMIC DNA]</scope>
</reference>
<keyword evidence="2" id="KW-1185">Reference proteome</keyword>
<name>M7BWJ1_CHEMY</name>
<sequence length="151" mass="17052">MSHCKPFPKHPVAVERWDSYPQYTAICIDARAAIADALHRHKELSVGMQQQFNYSDGYIRKPKEEVAAMTKPEGEGVDNTFICWGTEERLDLVNAVVQMKKQQEVLIPQCTVHVRLTLLQGPPEVGGIPLVDVRGSCNSKERITTFPEFSR</sequence>
<organism evidence="1 2">
    <name type="scientific">Chelonia mydas</name>
    <name type="common">Green sea-turtle</name>
    <name type="synonym">Chelonia agassizi</name>
    <dbReference type="NCBI Taxonomy" id="8469"/>
    <lineage>
        <taxon>Eukaryota</taxon>
        <taxon>Metazoa</taxon>
        <taxon>Chordata</taxon>
        <taxon>Craniata</taxon>
        <taxon>Vertebrata</taxon>
        <taxon>Euteleostomi</taxon>
        <taxon>Archelosauria</taxon>
        <taxon>Testudinata</taxon>
        <taxon>Testudines</taxon>
        <taxon>Cryptodira</taxon>
        <taxon>Durocryptodira</taxon>
        <taxon>Americhelydia</taxon>
        <taxon>Chelonioidea</taxon>
        <taxon>Cheloniidae</taxon>
        <taxon>Chelonia</taxon>
    </lineage>
</organism>
<dbReference type="EMBL" id="KB477522">
    <property type="protein sequence ID" value="EMP42211.1"/>
    <property type="molecule type" value="Genomic_DNA"/>
</dbReference>